<gene>
    <name evidence="1" type="ORF">METZ01_LOCUS315947</name>
</gene>
<organism evidence="1">
    <name type="scientific">marine metagenome</name>
    <dbReference type="NCBI Taxonomy" id="408172"/>
    <lineage>
        <taxon>unclassified sequences</taxon>
        <taxon>metagenomes</taxon>
        <taxon>ecological metagenomes</taxon>
    </lineage>
</organism>
<feature type="non-terminal residue" evidence="1">
    <location>
        <position position="81"/>
    </location>
</feature>
<proteinExistence type="predicted"/>
<accession>A0A382NPI7</accession>
<name>A0A382NPI7_9ZZZZ</name>
<sequence length="81" mass="9471">MTEPTQEHVISIVSSIFGVEDLIINDGSLKFKIEDKDFKNKFVSLARQLEFINMLARIEKDSDGIYVFVTSFERKKRKWLS</sequence>
<evidence type="ECO:0000313" key="1">
    <source>
        <dbReference type="EMBL" id="SVC63093.1"/>
    </source>
</evidence>
<protein>
    <submittedName>
        <fullName evidence="1">Uncharacterized protein</fullName>
    </submittedName>
</protein>
<reference evidence="1" key="1">
    <citation type="submission" date="2018-05" db="EMBL/GenBank/DDBJ databases">
        <authorList>
            <person name="Lanie J.A."/>
            <person name="Ng W.-L."/>
            <person name="Kazmierczak K.M."/>
            <person name="Andrzejewski T.M."/>
            <person name="Davidsen T.M."/>
            <person name="Wayne K.J."/>
            <person name="Tettelin H."/>
            <person name="Glass J.I."/>
            <person name="Rusch D."/>
            <person name="Podicherti R."/>
            <person name="Tsui H.-C.T."/>
            <person name="Winkler M.E."/>
        </authorList>
    </citation>
    <scope>NUCLEOTIDE SEQUENCE</scope>
</reference>
<dbReference type="EMBL" id="UINC01101902">
    <property type="protein sequence ID" value="SVC63093.1"/>
    <property type="molecule type" value="Genomic_DNA"/>
</dbReference>
<dbReference type="AlphaFoldDB" id="A0A382NPI7"/>